<dbReference type="GO" id="GO:0003677">
    <property type="term" value="F:DNA binding"/>
    <property type="evidence" value="ECO:0007669"/>
    <property type="project" value="UniProtKB-KW"/>
</dbReference>
<accession>A0A081R4P1</accession>
<dbReference type="AlphaFoldDB" id="A0A081R4P1"/>
<dbReference type="RefSeq" id="WP_042902726.1">
    <property type="nucleotide sequence ID" value="NZ_JPGB01000005.1"/>
</dbReference>
<dbReference type="Gene3D" id="1.10.10.10">
    <property type="entry name" value="Winged helix-like DNA-binding domain superfamily/Winged helix DNA-binding domain"/>
    <property type="match status" value="1"/>
</dbReference>
<dbReference type="SUPFAM" id="SSF46785">
    <property type="entry name" value="Winged helix' DNA-binding domain"/>
    <property type="match status" value="1"/>
</dbReference>
<dbReference type="Pfam" id="PF01047">
    <property type="entry name" value="MarR"/>
    <property type="match status" value="1"/>
</dbReference>
<dbReference type="PATRIC" id="fig|1303.44.peg.1220"/>
<dbReference type="InterPro" id="IPR036388">
    <property type="entry name" value="WH-like_DNA-bd_sf"/>
</dbReference>
<dbReference type="PROSITE" id="PS50995">
    <property type="entry name" value="HTH_MARR_2"/>
    <property type="match status" value="1"/>
</dbReference>
<dbReference type="PANTHER" id="PTHR42756">
    <property type="entry name" value="TRANSCRIPTIONAL REGULATOR, MARR"/>
    <property type="match status" value="1"/>
</dbReference>
<dbReference type="InterPro" id="IPR000835">
    <property type="entry name" value="HTH_MarR-typ"/>
</dbReference>
<evidence type="ECO:0000259" key="4">
    <source>
        <dbReference type="PROSITE" id="PS50995"/>
    </source>
</evidence>
<name>A0A081R4P1_STROR</name>
<sequence length="153" mass="17684">MKQYLKEKISDNQLDLKTTIILNKAIRTFKPYEAKAAKEHGLTPTQFSVLETLYSKGELRIQDLIEKMLATSGNMTVVIRNMVRDGWISRTCDPKDRRSFFLKLTPAGRRKIEEVLPDHIDSIVEALSILEDGEKEDLIRILKNLKICEQNYC</sequence>
<evidence type="ECO:0000313" key="5">
    <source>
        <dbReference type="EMBL" id="KEQ50164.1"/>
    </source>
</evidence>
<dbReference type="PRINTS" id="PR00598">
    <property type="entry name" value="HTHMARR"/>
</dbReference>
<evidence type="ECO:0000256" key="1">
    <source>
        <dbReference type="ARBA" id="ARBA00023015"/>
    </source>
</evidence>
<dbReference type="PANTHER" id="PTHR42756:SF1">
    <property type="entry name" value="TRANSCRIPTIONAL REPRESSOR OF EMRAB OPERON"/>
    <property type="match status" value="1"/>
</dbReference>
<reference evidence="5 6" key="1">
    <citation type="submission" date="2014-05" db="EMBL/GenBank/DDBJ databases">
        <authorList>
            <person name="Daugherty S.C."/>
            <person name="Tallon L.J."/>
            <person name="Sadzewicz L."/>
            <person name="Kilian M."/>
            <person name="Tettelin H."/>
        </authorList>
    </citation>
    <scope>NUCLEOTIDE SEQUENCE [LARGE SCALE GENOMIC DNA]</scope>
    <source>
        <strain evidence="5 6">SK143</strain>
    </source>
</reference>
<comment type="caution">
    <text evidence="5">The sequence shown here is derived from an EMBL/GenBank/DDBJ whole genome shotgun (WGS) entry which is preliminary data.</text>
</comment>
<gene>
    <name evidence="5" type="ORF">SK143_1287</name>
</gene>
<organism evidence="5 6">
    <name type="scientific">Streptococcus oralis</name>
    <dbReference type="NCBI Taxonomy" id="1303"/>
    <lineage>
        <taxon>Bacteria</taxon>
        <taxon>Bacillati</taxon>
        <taxon>Bacillota</taxon>
        <taxon>Bacilli</taxon>
        <taxon>Lactobacillales</taxon>
        <taxon>Streptococcaceae</taxon>
        <taxon>Streptococcus</taxon>
    </lineage>
</organism>
<dbReference type="EMBL" id="JPGB01000005">
    <property type="protein sequence ID" value="KEQ50164.1"/>
    <property type="molecule type" value="Genomic_DNA"/>
</dbReference>
<dbReference type="GO" id="GO:0003700">
    <property type="term" value="F:DNA-binding transcription factor activity"/>
    <property type="evidence" value="ECO:0007669"/>
    <property type="project" value="InterPro"/>
</dbReference>
<proteinExistence type="predicted"/>
<protein>
    <submittedName>
        <fullName evidence="5">MarR family protein</fullName>
    </submittedName>
</protein>
<keyword evidence="1" id="KW-0805">Transcription regulation</keyword>
<dbReference type="SMART" id="SM00347">
    <property type="entry name" value="HTH_MARR"/>
    <property type="match status" value="1"/>
</dbReference>
<dbReference type="Proteomes" id="UP000028098">
    <property type="component" value="Unassembled WGS sequence"/>
</dbReference>
<evidence type="ECO:0000256" key="2">
    <source>
        <dbReference type="ARBA" id="ARBA00023125"/>
    </source>
</evidence>
<keyword evidence="2" id="KW-0238">DNA-binding</keyword>
<evidence type="ECO:0000256" key="3">
    <source>
        <dbReference type="ARBA" id="ARBA00023163"/>
    </source>
</evidence>
<dbReference type="InterPro" id="IPR036390">
    <property type="entry name" value="WH_DNA-bd_sf"/>
</dbReference>
<dbReference type="STRING" id="1303.SORDD17_00914"/>
<keyword evidence="3" id="KW-0804">Transcription</keyword>
<feature type="domain" description="HTH marR-type" evidence="4">
    <location>
        <begin position="1"/>
        <end position="147"/>
    </location>
</feature>
<evidence type="ECO:0000313" key="6">
    <source>
        <dbReference type="Proteomes" id="UP000028098"/>
    </source>
</evidence>